<evidence type="ECO:0000256" key="4">
    <source>
        <dbReference type="SAM" id="MobiDB-lite"/>
    </source>
</evidence>
<dbReference type="Gene3D" id="3.10.450.10">
    <property type="match status" value="1"/>
</dbReference>
<keyword evidence="2" id="KW-0646">Protease inhibitor</keyword>
<dbReference type="AlphaFoldDB" id="A0A5J9WH14"/>
<keyword evidence="5" id="KW-0812">Transmembrane</keyword>
<name>A0A5J9WH14_9POAL</name>
<accession>A0A5J9WH14</accession>
<dbReference type="InterPro" id="IPR027214">
    <property type="entry name" value="Cystatin"/>
</dbReference>
<keyword evidence="5" id="KW-1133">Transmembrane helix</keyword>
<keyword evidence="5" id="KW-0472">Membrane</keyword>
<reference evidence="7 8" key="1">
    <citation type="journal article" date="2019" name="Sci. Rep.">
        <title>A high-quality genome of Eragrostis curvula grass provides insights into Poaceae evolution and supports new strategies to enhance forage quality.</title>
        <authorList>
            <person name="Carballo J."/>
            <person name="Santos B.A.C.M."/>
            <person name="Zappacosta D."/>
            <person name="Garbus I."/>
            <person name="Selva J.P."/>
            <person name="Gallo C.A."/>
            <person name="Diaz A."/>
            <person name="Albertini E."/>
            <person name="Caccamo M."/>
            <person name="Echenique V."/>
        </authorList>
    </citation>
    <scope>NUCLEOTIDE SEQUENCE [LARGE SCALE GENOMIC DNA]</scope>
    <source>
        <strain evidence="8">cv. Victoria</strain>
        <tissue evidence="7">Leaf</tissue>
    </source>
</reference>
<dbReference type="GO" id="GO:0004869">
    <property type="term" value="F:cysteine-type endopeptidase inhibitor activity"/>
    <property type="evidence" value="ECO:0007669"/>
    <property type="project" value="UniProtKB-KW"/>
</dbReference>
<evidence type="ECO:0000313" key="8">
    <source>
        <dbReference type="Proteomes" id="UP000324897"/>
    </source>
</evidence>
<feature type="transmembrane region" description="Helical" evidence="5">
    <location>
        <begin position="42"/>
        <end position="62"/>
    </location>
</feature>
<keyword evidence="3" id="KW-0789">Thiol protease inhibitor</keyword>
<evidence type="ECO:0000256" key="5">
    <source>
        <dbReference type="SAM" id="Phobius"/>
    </source>
</evidence>
<gene>
    <name evidence="7" type="ORF">EJB05_07611</name>
</gene>
<feature type="domain" description="Cystatin" evidence="6">
    <location>
        <begin position="61"/>
        <end position="148"/>
    </location>
</feature>
<dbReference type="SUPFAM" id="SSF54403">
    <property type="entry name" value="Cystatin/monellin"/>
    <property type="match status" value="1"/>
</dbReference>
<dbReference type="PANTHER" id="PTHR47116">
    <property type="entry name" value="PHLOEM FILAMENT PROTEIN"/>
    <property type="match status" value="1"/>
</dbReference>
<evidence type="ECO:0000256" key="1">
    <source>
        <dbReference type="ARBA" id="ARBA00007233"/>
    </source>
</evidence>
<dbReference type="Pfam" id="PF16845">
    <property type="entry name" value="SQAPI"/>
    <property type="match status" value="1"/>
</dbReference>
<evidence type="ECO:0000259" key="6">
    <source>
        <dbReference type="SMART" id="SM00043"/>
    </source>
</evidence>
<keyword evidence="8" id="KW-1185">Reference proteome</keyword>
<dbReference type="InterPro" id="IPR000010">
    <property type="entry name" value="Cystatin_dom"/>
</dbReference>
<comment type="caution">
    <text evidence="7">The sequence shown here is derived from an EMBL/GenBank/DDBJ whole genome shotgun (WGS) entry which is preliminary data.</text>
</comment>
<proteinExistence type="inferred from homology"/>
<protein>
    <recommendedName>
        <fullName evidence="6">Cystatin domain-containing protein</fullName>
    </recommendedName>
</protein>
<evidence type="ECO:0000313" key="7">
    <source>
        <dbReference type="EMBL" id="TVU47992.1"/>
    </source>
</evidence>
<dbReference type="InterPro" id="IPR046350">
    <property type="entry name" value="Cystatin_sf"/>
</dbReference>
<evidence type="ECO:0000256" key="3">
    <source>
        <dbReference type="ARBA" id="ARBA00022704"/>
    </source>
</evidence>
<dbReference type="Gramene" id="TVU47992">
    <property type="protein sequence ID" value="TVU47992"/>
    <property type="gene ID" value="EJB05_07611"/>
</dbReference>
<feature type="compositionally biased region" description="Pro residues" evidence="4">
    <location>
        <begin position="1"/>
        <end position="10"/>
    </location>
</feature>
<feature type="non-terminal residue" evidence="7">
    <location>
        <position position="1"/>
    </location>
</feature>
<dbReference type="CDD" id="cd00042">
    <property type="entry name" value="CY"/>
    <property type="match status" value="1"/>
</dbReference>
<comment type="similarity">
    <text evidence="1">Belongs to the cystatin family. Phytocystatin subfamily.</text>
</comment>
<dbReference type="OrthoDB" id="2016588at2759"/>
<feature type="region of interest" description="Disordered" evidence="4">
    <location>
        <begin position="1"/>
        <end position="26"/>
    </location>
</feature>
<dbReference type="EMBL" id="RWGY01000004">
    <property type="protein sequence ID" value="TVU47992.1"/>
    <property type="molecule type" value="Genomic_DNA"/>
</dbReference>
<organism evidence="7 8">
    <name type="scientific">Eragrostis curvula</name>
    <name type="common">weeping love grass</name>
    <dbReference type="NCBI Taxonomy" id="38414"/>
    <lineage>
        <taxon>Eukaryota</taxon>
        <taxon>Viridiplantae</taxon>
        <taxon>Streptophyta</taxon>
        <taxon>Embryophyta</taxon>
        <taxon>Tracheophyta</taxon>
        <taxon>Spermatophyta</taxon>
        <taxon>Magnoliopsida</taxon>
        <taxon>Liliopsida</taxon>
        <taxon>Poales</taxon>
        <taxon>Poaceae</taxon>
        <taxon>PACMAD clade</taxon>
        <taxon>Chloridoideae</taxon>
        <taxon>Eragrostideae</taxon>
        <taxon>Eragrostidinae</taxon>
        <taxon>Eragrostis</taxon>
    </lineage>
</organism>
<sequence length="149" mass="16617">MWPRPSPIKEPPNIHLPGRHSQSQTSKTIWEITTNPAMRTRVLVVVVAMVISVIAIPTMATLEGGFQPINNVNDPHIQELGAWAVSVHNRQANAGLEFKRVIGGQYQIVSGTRYHFIIDASNPDGKYMADVGEQEWTNTRVLFSFNPTN</sequence>
<evidence type="ECO:0000256" key="2">
    <source>
        <dbReference type="ARBA" id="ARBA00022690"/>
    </source>
</evidence>
<dbReference type="SMART" id="SM00043">
    <property type="entry name" value="CY"/>
    <property type="match status" value="1"/>
</dbReference>
<dbReference type="Proteomes" id="UP000324897">
    <property type="component" value="Chromosome 5"/>
</dbReference>